<feature type="non-terminal residue" evidence="1">
    <location>
        <position position="72"/>
    </location>
</feature>
<accession>A0A1Y2APW3</accession>
<sequence length="72" mass="8372">ISKKVRFNEIVEVGYTHPAEEYDRTSITTSKLTTEDVIEILHLREQFRMETLEATKKRAMKESQQSSPNMGN</sequence>
<name>A0A1Y2APW3_9FUNG</name>
<dbReference type="OrthoDB" id="5596610at2759"/>
<keyword evidence="2" id="KW-1185">Reference proteome</keyword>
<reference evidence="1 2" key="1">
    <citation type="submission" date="2016-08" db="EMBL/GenBank/DDBJ databases">
        <title>A Parts List for Fungal Cellulosomes Revealed by Comparative Genomics.</title>
        <authorList>
            <consortium name="DOE Joint Genome Institute"/>
            <person name="Haitjema C.H."/>
            <person name="Gilmore S.P."/>
            <person name="Henske J.K."/>
            <person name="Solomon K.V."/>
            <person name="De Groot R."/>
            <person name="Kuo A."/>
            <person name="Mondo S.J."/>
            <person name="Salamov A.A."/>
            <person name="Labutti K."/>
            <person name="Zhao Z."/>
            <person name="Chiniquy J."/>
            <person name="Barry K."/>
            <person name="Brewer H.M."/>
            <person name="Purvine S.O."/>
            <person name="Wright A.T."/>
            <person name="Boxma B."/>
            <person name="Van Alen T."/>
            <person name="Hackstein J.H."/>
            <person name="Baker S.E."/>
            <person name="Grigoriev I.V."/>
            <person name="O'Malley M.A."/>
        </authorList>
    </citation>
    <scope>NUCLEOTIDE SEQUENCE [LARGE SCALE GENOMIC DNA]</scope>
    <source>
        <strain evidence="1 2">G1</strain>
    </source>
</reference>
<evidence type="ECO:0000313" key="2">
    <source>
        <dbReference type="Proteomes" id="UP000193920"/>
    </source>
</evidence>
<evidence type="ECO:0000313" key="1">
    <source>
        <dbReference type="EMBL" id="ORY24619.1"/>
    </source>
</evidence>
<organism evidence="1 2">
    <name type="scientific">Neocallimastix californiae</name>
    <dbReference type="NCBI Taxonomy" id="1754190"/>
    <lineage>
        <taxon>Eukaryota</taxon>
        <taxon>Fungi</taxon>
        <taxon>Fungi incertae sedis</taxon>
        <taxon>Chytridiomycota</taxon>
        <taxon>Chytridiomycota incertae sedis</taxon>
        <taxon>Neocallimastigomycetes</taxon>
        <taxon>Neocallimastigales</taxon>
        <taxon>Neocallimastigaceae</taxon>
        <taxon>Neocallimastix</taxon>
    </lineage>
</organism>
<gene>
    <name evidence="1" type="ORF">LY90DRAFT_321586</name>
</gene>
<dbReference type="EMBL" id="MCOG01000220">
    <property type="protein sequence ID" value="ORY24619.1"/>
    <property type="molecule type" value="Genomic_DNA"/>
</dbReference>
<dbReference type="Proteomes" id="UP000193920">
    <property type="component" value="Unassembled WGS sequence"/>
</dbReference>
<protein>
    <submittedName>
        <fullName evidence="1">Uncharacterized protein</fullName>
    </submittedName>
</protein>
<comment type="caution">
    <text evidence="1">The sequence shown here is derived from an EMBL/GenBank/DDBJ whole genome shotgun (WGS) entry which is preliminary data.</text>
</comment>
<proteinExistence type="predicted"/>
<feature type="non-terminal residue" evidence="1">
    <location>
        <position position="1"/>
    </location>
</feature>
<dbReference type="AlphaFoldDB" id="A0A1Y2APW3"/>